<evidence type="ECO:0000313" key="2">
    <source>
        <dbReference type="Proteomes" id="UP000270296"/>
    </source>
</evidence>
<proteinExistence type="predicted"/>
<dbReference type="EMBL" id="UZAM01014319">
    <property type="protein sequence ID" value="VDP33242.1"/>
    <property type="molecule type" value="Genomic_DNA"/>
</dbReference>
<gene>
    <name evidence="1" type="ORF">SBAD_LOCUS10611</name>
</gene>
<sequence length="295" mass="32548">MLLMVRCVNAWISGKGGFIGRFIVSTDQSRGQPGQRQEHNTVALSHTLADCNRQCAIERQSPLSVMAVKGERFRSCDAQVIRSSVLGMLLATSLLRSAGGTVGNLSQACTESSQSFSLVEFLVSENETVSARASIFEGGARSPSNMDISLIDAYFNRLDGSYSPKRPDWFIELAYTPTARLGVLIFDRKYFTNVVKIKPFDLSRSSRFRETSNDCLTPNWEYDPLYTNTDLCYLSLLPLRVGRCPTGKGLPGTSVCGSLKKSIPADDCVSISLAFVSVHCIGKLNCTFVNCWEYR</sequence>
<dbReference type="AlphaFoldDB" id="A0A183J413"/>
<accession>A0A183J413</accession>
<protein>
    <submittedName>
        <fullName evidence="3">Neur_chan_LBD domain-containing protein</fullName>
    </submittedName>
</protein>
<keyword evidence="2" id="KW-1185">Reference proteome</keyword>
<evidence type="ECO:0000313" key="1">
    <source>
        <dbReference type="EMBL" id="VDP33242.1"/>
    </source>
</evidence>
<organism evidence="3">
    <name type="scientific">Soboliphyme baturini</name>
    <dbReference type="NCBI Taxonomy" id="241478"/>
    <lineage>
        <taxon>Eukaryota</taxon>
        <taxon>Metazoa</taxon>
        <taxon>Ecdysozoa</taxon>
        <taxon>Nematoda</taxon>
        <taxon>Enoplea</taxon>
        <taxon>Dorylaimia</taxon>
        <taxon>Dioctophymatida</taxon>
        <taxon>Dioctophymatoidea</taxon>
        <taxon>Soboliphymatidae</taxon>
        <taxon>Soboliphyme</taxon>
    </lineage>
</organism>
<reference evidence="3" key="1">
    <citation type="submission" date="2016-06" db="UniProtKB">
        <authorList>
            <consortium name="WormBaseParasite"/>
        </authorList>
    </citation>
    <scope>IDENTIFICATION</scope>
</reference>
<evidence type="ECO:0000313" key="3">
    <source>
        <dbReference type="WBParaSite" id="SBAD_0001098101-mRNA-1"/>
    </source>
</evidence>
<name>A0A183J413_9BILA</name>
<dbReference type="Proteomes" id="UP000270296">
    <property type="component" value="Unassembled WGS sequence"/>
</dbReference>
<reference evidence="1 2" key="2">
    <citation type="submission" date="2018-11" db="EMBL/GenBank/DDBJ databases">
        <authorList>
            <consortium name="Pathogen Informatics"/>
        </authorList>
    </citation>
    <scope>NUCLEOTIDE SEQUENCE [LARGE SCALE GENOMIC DNA]</scope>
</reference>
<dbReference type="WBParaSite" id="SBAD_0001098101-mRNA-1">
    <property type="protein sequence ID" value="SBAD_0001098101-mRNA-1"/>
    <property type="gene ID" value="SBAD_0001098101"/>
</dbReference>